<feature type="domain" description="Homogentisate 1,2-dioxygenase C-terminal" evidence="12">
    <location>
        <begin position="306"/>
        <end position="457"/>
    </location>
</feature>
<evidence type="ECO:0000256" key="9">
    <source>
        <dbReference type="NCBIfam" id="TIGR01015"/>
    </source>
</evidence>
<evidence type="ECO:0000256" key="11">
    <source>
        <dbReference type="PIRSR" id="PIRSR605708-2"/>
    </source>
</evidence>
<evidence type="ECO:0000313" key="15">
    <source>
        <dbReference type="Proteomes" id="UP000054761"/>
    </source>
</evidence>
<dbReference type="NCBIfam" id="TIGR01015">
    <property type="entry name" value="hmgA"/>
    <property type="match status" value="1"/>
</dbReference>
<dbReference type="EC" id="1.13.11.5" evidence="9"/>
<dbReference type="AlphaFoldDB" id="A0A0W0VH89"/>
<evidence type="ECO:0000256" key="2">
    <source>
        <dbReference type="ARBA" id="ARBA00007757"/>
    </source>
</evidence>
<dbReference type="Pfam" id="PF20510">
    <property type="entry name" value="HgmA_N"/>
    <property type="match status" value="1"/>
</dbReference>
<evidence type="ECO:0000256" key="3">
    <source>
        <dbReference type="ARBA" id="ARBA00022723"/>
    </source>
</evidence>
<keyword evidence="4" id="KW-0828">Tyrosine catabolism</keyword>
<feature type="binding site" evidence="11">
    <location>
        <position position="396"/>
    </location>
    <ligand>
        <name>Fe cation</name>
        <dbReference type="ChEBI" id="CHEBI:24875"/>
    </ligand>
</feature>
<name>A0A0W0VH89_9GAMM</name>
<dbReference type="PANTHER" id="PTHR11056">
    <property type="entry name" value="HOMOGENTISATE 1,2-DIOXYGENASE"/>
    <property type="match status" value="1"/>
</dbReference>
<dbReference type="InterPro" id="IPR046451">
    <property type="entry name" value="HgmA_C"/>
</dbReference>
<evidence type="ECO:0000259" key="13">
    <source>
        <dbReference type="Pfam" id="PF20510"/>
    </source>
</evidence>
<dbReference type="EMBL" id="LNYH01000112">
    <property type="protein sequence ID" value="KTD19500.1"/>
    <property type="molecule type" value="Genomic_DNA"/>
</dbReference>
<dbReference type="InterPro" id="IPR011051">
    <property type="entry name" value="RmlC_Cupin_sf"/>
</dbReference>
<feature type="active site" description="Proton acceptor" evidence="10">
    <location>
        <position position="317"/>
    </location>
</feature>
<dbReference type="Proteomes" id="UP000054761">
    <property type="component" value="Unassembled WGS sequence"/>
</dbReference>
<dbReference type="GO" id="GO:0046872">
    <property type="term" value="F:metal ion binding"/>
    <property type="evidence" value="ECO:0007669"/>
    <property type="project" value="UniProtKB-KW"/>
</dbReference>
<evidence type="ECO:0000259" key="12">
    <source>
        <dbReference type="Pfam" id="PF04209"/>
    </source>
</evidence>
<evidence type="ECO:0000313" key="14">
    <source>
        <dbReference type="EMBL" id="KTD19500.1"/>
    </source>
</evidence>
<comment type="caution">
    <text evidence="14">The sequence shown here is derived from an EMBL/GenBank/DDBJ whole genome shotgun (WGS) entry which is preliminary data.</text>
</comment>
<dbReference type="InterPro" id="IPR046452">
    <property type="entry name" value="HgmA_N"/>
</dbReference>
<reference evidence="14 15" key="1">
    <citation type="submission" date="2015-11" db="EMBL/GenBank/DDBJ databases">
        <title>Genomic analysis of 38 Legionella species identifies large and diverse effector repertoires.</title>
        <authorList>
            <person name="Burstein D."/>
            <person name="Amaro F."/>
            <person name="Zusman T."/>
            <person name="Lifshitz Z."/>
            <person name="Cohen O."/>
            <person name="Gilbert J.A."/>
            <person name="Pupko T."/>
            <person name="Shuman H.A."/>
            <person name="Segal G."/>
        </authorList>
    </citation>
    <scope>NUCLEOTIDE SEQUENCE [LARGE SCALE GENOMIC DNA]</scope>
    <source>
        <strain evidence="14 15">Bercovier 4</strain>
    </source>
</reference>
<evidence type="ECO:0000256" key="5">
    <source>
        <dbReference type="ARBA" id="ARBA00022964"/>
    </source>
</evidence>
<dbReference type="GO" id="GO:0006572">
    <property type="term" value="P:L-tyrosine catabolic process"/>
    <property type="evidence" value="ECO:0007669"/>
    <property type="project" value="UniProtKB-UniRule"/>
</dbReference>
<keyword evidence="7 11" id="KW-0408">Iron</keyword>
<dbReference type="Pfam" id="PF04209">
    <property type="entry name" value="HgmA_C"/>
    <property type="match status" value="1"/>
</dbReference>
<dbReference type="FunFam" id="2.60.120.10:FF:000034">
    <property type="entry name" value="Homogentisate 1,2-dioxygenase"/>
    <property type="match status" value="1"/>
</dbReference>
<keyword evidence="5 14" id="KW-0223">Dioxygenase</keyword>
<evidence type="ECO:0000256" key="10">
    <source>
        <dbReference type="PIRSR" id="PIRSR605708-1"/>
    </source>
</evidence>
<dbReference type="PATRIC" id="fig|454.4.peg.2245"/>
<keyword evidence="3 11" id="KW-0479">Metal-binding</keyword>
<keyword evidence="15" id="KW-1185">Reference proteome</keyword>
<dbReference type="SUPFAM" id="SSF51182">
    <property type="entry name" value="RmlC-like cupins"/>
    <property type="match status" value="1"/>
</dbReference>
<dbReference type="GO" id="GO:0004411">
    <property type="term" value="F:homogentisate 1,2-dioxygenase activity"/>
    <property type="evidence" value="ECO:0007669"/>
    <property type="project" value="UniProtKB-UniRule"/>
</dbReference>
<dbReference type="Gene3D" id="2.60.120.10">
    <property type="entry name" value="Jelly Rolls"/>
    <property type="match status" value="1"/>
</dbReference>
<dbReference type="STRING" id="454.Lisr_2062"/>
<evidence type="ECO:0000256" key="7">
    <source>
        <dbReference type="ARBA" id="ARBA00023004"/>
    </source>
</evidence>
<feature type="binding site" evidence="11">
    <location>
        <position position="396"/>
    </location>
    <ligand>
        <name>homogentisate</name>
        <dbReference type="ChEBI" id="CHEBI:16169"/>
    </ligand>
</feature>
<evidence type="ECO:0000256" key="1">
    <source>
        <dbReference type="ARBA" id="ARBA00001962"/>
    </source>
</evidence>
<dbReference type="InterPro" id="IPR005708">
    <property type="entry name" value="Homogentis_dOase"/>
</dbReference>
<protein>
    <recommendedName>
        <fullName evidence="9">Homogentisate 1,2-dioxygenase</fullName>
        <ecNumber evidence="9">1.13.11.5</ecNumber>
    </recommendedName>
</protein>
<gene>
    <name evidence="14" type="primary">hmgA</name>
    <name evidence="14" type="ORF">Lisr_2062</name>
</gene>
<comment type="cofactor">
    <cofactor evidence="1 11">
        <name>Fe cation</name>
        <dbReference type="ChEBI" id="CHEBI:24875"/>
    </cofactor>
</comment>
<feature type="domain" description="Homogentisate 1,2-dioxygenase N-terminal" evidence="13">
    <location>
        <begin position="44"/>
        <end position="304"/>
    </location>
</feature>
<evidence type="ECO:0000256" key="4">
    <source>
        <dbReference type="ARBA" id="ARBA00022878"/>
    </source>
</evidence>
<organism evidence="14 15">
    <name type="scientific">Legionella israelensis</name>
    <dbReference type="NCBI Taxonomy" id="454"/>
    <lineage>
        <taxon>Bacteria</taxon>
        <taxon>Pseudomonadati</taxon>
        <taxon>Pseudomonadota</taxon>
        <taxon>Gammaproteobacteria</taxon>
        <taxon>Legionellales</taxon>
        <taxon>Legionellaceae</taxon>
        <taxon>Legionella</taxon>
    </lineage>
</organism>
<feature type="binding site" evidence="11">
    <location>
        <position position="360"/>
    </location>
    <ligand>
        <name>Fe cation</name>
        <dbReference type="ChEBI" id="CHEBI:24875"/>
    </ligand>
</feature>
<comment type="similarity">
    <text evidence="2">Belongs to the homogentisate dioxygenase family.</text>
</comment>
<keyword evidence="6 14" id="KW-0560">Oxidoreductase</keyword>
<dbReference type="PANTHER" id="PTHR11056:SF0">
    <property type="entry name" value="HOMOGENTISATE 1,2-DIOXYGENASE"/>
    <property type="match status" value="1"/>
</dbReference>
<sequence>MPTFRTAPIFAKQNNFTQEMRFNLDIINQFSLSYRYLCKGDKTMYLCGFGNHHETEALSGALPKNQNSPQQCEYGLYAEQLSGTAFTRPRHNNLRSWLYRILPSVVYEEYQPYPKKITHPLNKAQSPNPLRWSPLSTQTEPCDFIDGLFHVAGHELCNAYTYHCDLSMDNRYCSNHDGEMLIVPYLGELKLRTEFGELKIGPGMIAVIPRGVKFKAELNSPEAAGYLCENLSSPLTLPQLGPIGANGLAHPRHFMYPKAAYENIEGEITLICKYQQHWWQAKTNHSPLNVVAWHGNYAPYCYDLNLFNTINTVSYDHVDPSIFTVLTSESAVPGVANLDFVIFPSRWMVAEHTFRPPYYHRNIMSEFMGLIYGEYDAKQEGFSPGGISLHNCMTPHGPDRHTFEKASMQKLIPVKYENTLAIMFETKLPWIVTEQAIHHPQRQKNYLACWQNLKAHFREEQG</sequence>
<feature type="binding site" evidence="11">
    <location>
        <position position="375"/>
    </location>
    <ligand>
        <name>homogentisate</name>
        <dbReference type="ChEBI" id="CHEBI:16169"/>
    </ligand>
</feature>
<proteinExistence type="inferred from homology"/>
<dbReference type="GO" id="GO:0006559">
    <property type="term" value="P:L-phenylalanine catabolic process"/>
    <property type="evidence" value="ECO:0007669"/>
    <property type="project" value="UniProtKB-UniRule"/>
</dbReference>
<dbReference type="InterPro" id="IPR014710">
    <property type="entry name" value="RmlC-like_jellyroll"/>
</dbReference>
<evidence type="ECO:0000256" key="8">
    <source>
        <dbReference type="ARBA" id="ARBA00023232"/>
    </source>
</evidence>
<dbReference type="GO" id="GO:0005737">
    <property type="term" value="C:cytoplasm"/>
    <property type="evidence" value="ECO:0007669"/>
    <property type="project" value="TreeGrafter"/>
</dbReference>
<evidence type="ECO:0000256" key="6">
    <source>
        <dbReference type="ARBA" id="ARBA00023002"/>
    </source>
</evidence>
<accession>A0A0W0VH89</accession>
<feature type="binding site" evidence="11">
    <location>
        <position position="366"/>
    </location>
    <ligand>
        <name>Fe cation</name>
        <dbReference type="ChEBI" id="CHEBI:24875"/>
    </ligand>
</feature>
<keyword evidence="8" id="KW-0585">Phenylalanine catabolism</keyword>